<dbReference type="InterPro" id="IPR031468">
    <property type="entry name" value="SMP_LBD"/>
</dbReference>
<dbReference type="Gene3D" id="2.60.40.150">
    <property type="entry name" value="C2 domain"/>
    <property type="match status" value="1"/>
</dbReference>
<feature type="domain" description="C2" evidence="7">
    <location>
        <begin position="303"/>
        <end position="421"/>
    </location>
</feature>
<evidence type="ECO:0000256" key="4">
    <source>
        <dbReference type="ARBA" id="ARBA00023121"/>
    </source>
</evidence>
<dbReference type="Gramene" id="EFJ11372">
    <property type="protein sequence ID" value="EFJ11372"/>
    <property type="gene ID" value="SELMODRAFT_450506"/>
</dbReference>
<evidence type="ECO:0000256" key="3">
    <source>
        <dbReference type="ARBA" id="ARBA00023055"/>
    </source>
</evidence>
<dbReference type="PANTHER" id="PTHR47042:SF8">
    <property type="entry name" value="INTEGRAL MEMBRANE SINGLE C2 DOMAIN PROTEIN"/>
    <property type="match status" value="1"/>
</dbReference>
<dbReference type="Pfam" id="PF25669">
    <property type="entry name" value="SMP_MUG190-like"/>
    <property type="match status" value="1"/>
</dbReference>
<dbReference type="KEGG" id="smo:SELMODRAFT_450506"/>
<dbReference type="SUPFAM" id="SSF49562">
    <property type="entry name" value="C2 domain (Calcium/lipid-binding domain, CaLB)"/>
    <property type="match status" value="1"/>
</dbReference>
<dbReference type="PANTHER" id="PTHR47042">
    <property type="entry name" value="C2 DOMAIN-CONTAINING PROTEIN-LIKE"/>
    <property type="match status" value="1"/>
</dbReference>
<evidence type="ECO:0000256" key="5">
    <source>
        <dbReference type="ARBA" id="ARBA00023136"/>
    </source>
</evidence>
<evidence type="ECO:0000313" key="10">
    <source>
        <dbReference type="Proteomes" id="UP000001514"/>
    </source>
</evidence>
<dbReference type="InterPro" id="IPR035892">
    <property type="entry name" value="C2_domain_sf"/>
</dbReference>
<keyword evidence="4" id="KW-0446">Lipid-binding</keyword>
<dbReference type="HOGENOM" id="CLU_457424_0_0_1"/>
<evidence type="ECO:0000256" key="6">
    <source>
        <dbReference type="SAM" id="Phobius"/>
    </source>
</evidence>
<comment type="subcellular location">
    <subcellularLocation>
        <location evidence="1">Membrane</location>
    </subcellularLocation>
</comment>
<dbReference type="InterPro" id="IPR000008">
    <property type="entry name" value="C2_dom"/>
</dbReference>
<dbReference type="GO" id="GO:0008289">
    <property type="term" value="F:lipid binding"/>
    <property type="evidence" value="ECO:0007669"/>
    <property type="project" value="UniProtKB-KW"/>
</dbReference>
<protein>
    <submittedName>
        <fullName evidence="9">Integral membrane single C2 domain protein</fullName>
    </submittedName>
</protein>
<feature type="transmembrane region" description="Helical" evidence="6">
    <location>
        <begin position="34"/>
        <end position="65"/>
    </location>
</feature>
<dbReference type="Proteomes" id="UP000001514">
    <property type="component" value="Unassembled WGS sequence"/>
</dbReference>
<dbReference type="GO" id="GO:0006869">
    <property type="term" value="P:lipid transport"/>
    <property type="evidence" value="ECO:0007669"/>
    <property type="project" value="UniProtKB-KW"/>
</dbReference>
<accession>D8SW60</accession>
<keyword evidence="3" id="KW-0445">Lipid transport</keyword>
<keyword evidence="6" id="KW-0812">Transmembrane</keyword>
<dbReference type="CDD" id="cd00030">
    <property type="entry name" value="C2"/>
    <property type="match status" value="1"/>
</dbReference>
<feature type="transmembrane region" description="Helical" evidence="6">
    <location>
        <begin position="226"/>
        <end position="247"/>
    </location>
</feature>
<dbReference type="SMART" id="SM00239">
    <property type="entry name" value="C2"/>
    <property type="match status" value="1"/>
</dbReference>
<dbReference type="InParanoid" id="D8SW60"/>
<gene>
    <name evidence="9" type="primary">NTMC2T6.2_1</name>
    <name evidence="9" type="ORF">SELMODRAFT_450506</name>
</gene>
<evidence type="ECO:0000259" key="7">
    <source>
        <dbReference type="PROSITE" id="PS50004"/>
    </source>
</evidence>
<evidence type="ECO:0000313" key="9">
    <source>
        <dbReference type="EMBL" id="EFJ11372.1"/>
    </source>
</evidence>
<keyword evidence="2" id="KW-0813">Transport</keyword>
<feature type="domain" description="SMP-LTD" evidence="8">
    <location>
        <begin position="96"/>
        <end position="290"/>
    </location>
</feature>
<reference evidence="9 10" key="1">
    <citation type="journal article" date="2011" name="Science">
        <title>The Selaginella genome identifies genetic changes associated with the evolution of vascular plants.</title>
        <authorList>
            <person name="Banks J.A."/>
            <person name="Nishiyama T."/>
            <person name="Hasebe M."/>
            <person name="Bowman J.L."/>
            <person name="Gribskov M."/>
            <person name="dePamphilis C."/>
            <person name="Albert V.A."/>
            <person name="Aono N."/>
            <person name="Aoyama T."/>
            <person name="Ambrose B.A."/>
            <person name="Ashton N.W."/>
            <person name="Axtell M.J."/>
            <person name="Barker E."/>
            <person name="Barker M.S."/>
            <person name="Bennetzen J.L."/>
            <person name="Bonawitz N.D."/>
            <person name="Chapple C."/>
            <person name="Cheng C."/>
            <person name="Correa L.G."/>
            <person name="Dacre M."/>
            <person name="DeBarry J."/>
            <person name="Dreyer I."/>
            <person name="Elias M."/>
            <person name="Engstrom E.M."/>
            <person name="Estelle M."/>
            <person name="Feng L."/>
            <person name="Finet C."/>
            <person name="Floyd S.K."/>
            <person name="Frommer W.B."/>
            <person name="Fujita T."/>
            <person name="Gramzow L."/>
            <person name="Gutensohn M."/>
            <person name="Harholt J."/>
            <person name="Hattori M."/>
            <person name="Heyl A."/>
            <person name="Hirai T."/>
            <person name="Hiwatashi Y."/>
            <person name="Ishikawa M."/>
            <person name="Iwata M."/>
            <person name="Karol K.G."/>
            <person name="Koehler B."/>
            <person name="Kolukisaoglu U."/>
            <person name="Kubo M."/>
            <person name="Kurata T."/>
            <person name="Lalonde S."/>
            <person name="Li K."/>
            <person name="Li Y."/>
            <person name="Litt A."/>
            <person name="Lyons E."/>
            <person name="Manning G."/>
            <person name="Maruyama T."/>
            <person name="Michael T.P."/>
            <person name="Mikami K."/>
            <person name="Miyazaki S."/>
            <person name="Morinaga S."/>
            <person name="Murata T."/>
            <person name="Mueller-Roeber B."/>
            <person name="Nelson D.R."/>
            <person name="Obara M."/>
            <person name="Oguri Y."/>
            <person name="Olmstead R.G."/>
            <person name="Onodera N."/>
            <person name="Petersen B.L."/>
            <person name="Pils B."/>
            <person name="Prigge M."/>
            <person name="Rensing S.A."/>
            <person name="Riano-Pachon D.M."/>
            <person name="Roberts A.W."/>
            <person name="Sato Y."/>
            <person name="Scheller H.V."/>
            <person name="Schulz B."/>
            <person name="Schulz C."/>
            <person name="Shakirov E.V."/>
            <person name="Shibagaki N."/>
            <person name="Shinohara N."/>
            <person name="Shippen D.E."/>
            <person name="Soerensen I."/>
            <person name="Sotooka R."/>
            <person name="Sugimoto N."/>
            <person name="Sugita M."/>
            <person name="Sumikawa N."/>
            <person name="Tanurdzic M."/>
            <person name="Theissen G."/>
            <person name="Ulvskov P."/>
            <person name="Wakazuki S."/>
            <person name="Weng J.K."/>
            <person name="Willats W.W."/>
            <person name="Wipf D."/>
            <person name="Wolf P.G."/>
            <person name="Yang L."/>
            <person name="Zimmer A.D."/>
            <person name="Zhu Q."/>
            <person name="Mitros T."/>
            <person name="Hellsten U."/>
            <person name="Loque D."/>
            <person name="Otillar R."/>
            <person name="Salamov A."/>
            <person name="Schmutz J."/>
            <person name="Shapiro H."/>
            <person name="Lindquist E."/>
            <person name="Lucas S."/>
            <person name="Rokhsar D."/>
            <person name="Grigoriev I.V."/>
        </authorList>
    </citation>
    <scope>NUCLEOTIDE SEQUENCE [LARGE SCALE GENOMIC DNA]</scope>
</reference>
<dbReference type="Pfam" id="PF00168">
    <property type="entry name" value="C2"/>
    <property type="match status" value="1"/>
</dbReference>
<dbReference type="EMBL" id="GL377647">
    <property type="protein sequence ID" value="EFJ11372.1"/>
    <property type="molecule type" value="Genomic_DNA"/>
</dbReference>
<dbReference type="PROSITE" id="PS51847">
    <property type="entry name" value="SMP"/>
    <property type="match status" value="1"/>
</dbReference>
<keyword evidence="6" id="KW-1133">Transmembrane helix</keyword>
<dbReference type="GO" id="GO:0016020">
    <property type="term" value="C:membrane"/>
    <property type="evidence" value="ECO:0007669"/>
    <property type="project" value="UniProtKB-SubCell"/>
</dbReference>
<name>D8SW60_SELML</name>
<dbReference type="CDD" id="cd21669">
    <property type="entry name" value="SMP_SF"/>
    <property type="match status" value="1"/>
</dbReference>
<keyword evidence="5 6" id="KW-0472">Membrane</keyword>
<keyword evidence="10" id="KW-1185">Reference proteome</keyword>
<evidence type="ECO:0000256" key="2">
    <source>
        <dbReference type="ARBA" id="ARBA00022448"/>
    </source>
</evidence>
<dbReference type="OMA" id="HITIQVI"/>
<evidence type="ECO:0000256" key="1">
    <source>
        <dbReference type="ARBA" id="ARBA00004370"/>
    </source>
</evidence>
<organism evidence="10">
    <name type="scientific">Selaginella moellendorffii</name>
    <name type="common">Spikemoss</name>
    <dbReference type="NCBI Taxonomy" id="88036"/>
    <lineage>
        <taxon>Eukaryota</taxon>
        <taxon>Viridiplantae</taxon>
        <taxon>Streptophyta</taxon>
        <taxon>Embryophyta</taxon>
        <taxon>Tracheophyta</taxon>
        <taxon>Lycopodiopsida</taxon>
        <taxon>Selaginellales</taxon>
        <taxon>Selaginellaceae</taxon>
        <taxon>Selaginella</taxon>
    </lineage>
</organism>
<dbReference type="AlphaFoldDB" id="D8SW60"/>
<dbReference type="eggNOG" id="KOG1012">
    <property type="taxonomic scope" value="Eukaryota"/>
</dbReference>
<proteinExistence type="predicted"/>
<sequence>MIAQLCLIVSRLLFRALARPIWIFTDAVLEWPLFIHLLVIASAVWIAGFAGFNFLISILLSVLYLHSVDSVQKSRLRTQLQFQIDHESIRGVQVSDSETVTWFNILLQEGWPTFLERYLARNIIYLLDVNLNYYKPRAVSKILVDRLRLGNSPPVVHSVKVYRNSSAGEHVVIEMDLSFVADEDMQLELMACLKKVSVGFGFAGKLYGTNLRIEGKLKLGFKFVAYYPYVGQLSIAFVTAPLLGLSVRPLSSSSVDVTDLPLIASWVSKAVQAAIETCMVEPYPLVLDMIRLFGAEYDLDIDKDGVRLLPAASLHEIKEAAFAILEILEGKDLEAKDRSGYSDPYVKIKMGKLKFTTSVKKQTLNPSWHELFRVRIISWNLPSKIHFRVRDRDKFGKDDELGWYELDLIHLRGGDRHDMWLKLRDVRKGLLHVAISILEPPSKIVQAAAGVGSLANSSTTLKVAPALEGYLVKPGLMEALHLGDVLDAPMAPAALVDKPAASVEDWKLDAVDQGKSIVDLGESSLSQGTVVRCQKRLLGGLYKKLRPWGRRYANDRDVFMDMEHKPRPSIFKRIFLSDRRPSRTG</sequence>
<evidence type="ECO:0000259" key="8">
    <source>
        <dbReference type="PROSITE" id="PS51847"/>
    </source>
</evidence>
<dbReference type="PROSITE" id="PS50004">
    <property type="entry name" value="C2"/>
    <property type="match status" value="1"/>
</dbReference>
<dbReference type="InterPro" id="IPR052847">
    <property type="entry name" value="Ext_Synaptotagmin/KAHRP-like"/>
</dbReference>